<feature type="region of interest" description="Disordered" evidence="1">
    <location>
        <begin position="129"/>
        <end position="148"/>
    </location>
</feature>
<comment type="caution">
    <text evidence="2">The sequence shown here is derived from an EMBL/GenBank/DDBJ whole genome shotgun (WGS) entry which is preliminary data.</text>
</comment>
<dbReference type="OrthoDB" id="193931at2759"/>
<dbReference type="EMBL" id="JOJR01003260">
    <property type="protein sequence ID" value="RCN27940.1"/>
    <property type="molecule type" value="Genomic_DNA"/>
</dbReference>
<accession>A0A368FAL4</accession>
<feature type="non-terminal residue" evidence="2">
    <location>
        <position position="446"/>
    </location>
</feature>
<reference evidence="2 3" key="1">
    <citation type="submission" date="2014-10" db="EMBL/GenBank/DDBJ databases">
        <title>Draft genome of the hookworm Ancylostoma caninum.</title>
        <authorList>
            <person name="Mitreva M."/>
        </authorList>
    </citation>
    <scope>NUCLEOTIDE SEQUENCE [LARGE SCALE GENOMIC DNA]</scope>
    <source>
        <strain evidence="2 3">Baltimore</strain>
    </source>
</reference>
<evidence type="ECO:0000256" key="1">
    <source>
        <dbReference type="SAM" id="MobiDB-lite"/>
    </source>
</evidence>
<organism evidence="2 3">
    <name type="scientific">Ancylostoma caninum</name>
    <name type="common">Dog hookworm</name>
    <dbReference type="NCBI Taxonomy" id="29170"/>
    <lineage>
        <taxon>Eukaryota</taxon>
        <taxon>Metazoa</taxon>
        <taxon>Ecdysozoa</taxon>
        <taxon>Nematoda</taxon>
        <taxon>Chromadorea</taxon>
        <taxon>Rhabditida</taxon>
        <taxon>Rhabditina</taxon>
        <taxon>Rhabditomorpha</taxon>
        <taxon>Strongyloidea</taxon>
        <taxon>Ancylostomatidae</taxon>
        <taxon>Ancylostomatinae</taxon>
        <taxon>Ancylostoma</taxon>
    </lineage>
</organism>
<keyword evidence="3" id="KW-1185">Reference proteome</keyword>
<evidence type="ECO:0000313" key="3">
    <source>
        <dbReference type="Proteomes" id="UP000252519"/>
    </source>
</evidence>
<gene>
    <name evidence="2" type="ORF">ANCCAN_26321</name>
</gene>
<protein>
    <submittedName>
        <fullName evidence="2">Uncharacterized protein</fullName>
    </submittedName>
</protein>
<evidence type="ECO:0000313" key="2">
    <source>
        <dbReference type="EMBL" id="RCN27940.1"/>
    </source>
</evidence>
<proteinExistence type="predicted"/>
<feature type="region of interest" description="Disordered" evidence="1">
    <location>
        <begin position="299"/>
        <end position="337"/>
    </location>
</feature>
<feature type="region of interest" description="Disordered" evidence="1">
    <location>
        <begin position="72"/>
        <end position="104"/>
    </location>
</feature>
<name>A0A368FAL4_ANCCA</name>
<sequence length="446" mass="48571">MLASATCLPERRSLKLNPTILLFMQQHGRWTEEQIVEPVSAFLQDVLKQNFESPIFATYELLCDKVGKSSLEEEGGLPGTADDHPRRGSRGSILSGKANVEPEPITPTISAHHLAQLNLSTSFECDSDDSSASDICEDSPSSSSRNRAQGRCQFGLAMKQEQGNRSEHRRHTLCASEQILSPDMMAQLPIGSPLHQAVLNQSALTDMTLNSGEASVMTSPQLPLFPGLPLLPILDYTRMLPVPNSERRASAGENLLNPGAIENLNHLVQPTPPTGPAAGSVEEEGEGYLNKYAGKRNTVHGASSPFGPSSPVPRHSPYTKASSTERRSSWASPAITAQQHQQLERLYRQAISGSAPGSSSFDPVNLFEQKVNEVVFGQRPATVIGFASTSKSGTSSPEQNVKVEDRDNMDDRVKSFVSTLPLVDVVQELKNCLNEMQIRFEETNEV</sequence>
<dbReference type="STRING" id="29170.A0A368FAL4"/>
<dbReference type="AlphaFoldDB" id="A0A368FAL4"/>
<dbReference type="Proteomes" id="UP000252519">
    <property type="component" value="Unassembled WGS sequence"/>
</dbReference>